<dbReference type="GO" id="GO:0006508">
    <property type="term" value="P:proteolysis"/>
    <property type="evidence" value="ECO:0007669"/>
    <property type="project" value="UniProtKB-KW"/>
</dbReference>
<keyword evidence="11" id="KW-0133">Cell shape</keyword>
<evidence type="ECO:0000256" key="5">
    <source>
        <dbReference type="ARBA" id="ARBA00022645"/>
    </source>
</evidence>
<evidence type="ECO:0000259" key="22">
    <source>
        <dbReference type="Pfam" id="PF00912"/>
    </source>
</evidence>
<dbReference type="GO" id="GO:0030288">
    <property type="term" value="C:outer membrane-bounded periplasmic space"/>
    <property type="evidence" value="ECO:0007669"/>
    <property type="project" value="TreeGrafter"/>
</dbReference>
<dbReference type="EMBL" id="DSOV01000009">
    <property type="protein sequence ID" value="HEN41323.1"/>
    <property type="molecule type" value="Genomic_DNA"/>
</dbReference>
<evidence type="ECO:0000256" key="8">
    <source>
        <dbReference type="ARBA" id="ARBA00022679"/>
    </source>
</evidence>
<evidence type="ECO:0000259" key="21">
    <source>
        <dbReference type="Pfam" id="PF00905"/>
    </source>
</evidence>
<feature type="domain" description="Penicillin-binding protein transpeptidase" evidence="21">
    <location>
        <begin position="302"/>
        <end position="574"/>
    </location>
</feature>
<evidence type="ECO:0000256" key="10">
    <source>
        <dbReference type="ARBA" id="ARBA00022801"/>
    </source>
</evidence>
<dbReference type="GO" id="GO:0008360">
    <property type="term" value="P:regulation of cell shape"/>
    <property type="evidence" value="ECO:0007669"/>
    <property type="project" value="UniProtKB-KW"/>
</dbReference>
<comment type="catalytic activity">
    <reaction evidence="17">
        <text>Preferential cleavage: (Ac)2-L-Lys-D-Ala-|-D-Ala. Also transpeptidation of peptidyl-alanyl moieties that are N-acyl substituents of D-alanine.</text>
        <dbReference type="EC" id="3.4.16.4"/>
    </reaction>
</comment>
<dbReference type="InterPro" id="IPR001264">
    <property type="entry name" value="Glyco_trans_51"/>
</dbReference>
<evidence type="ECO:0000256" key="4">
    <source>
        <dbReference type="ARBA" id="ARBA00007739"/>
    </source>
</evidence>
<dbReference type="InterPro" id="IPR050396">
    <property type="entry name" value="Glycosyltr_51/Transpeptidase"/>
</dbReference>
<evidence type="ECO:0000256" key="17">
    <source>
        <dbReference type="ARBA" id="ARBA00034000"/>
    </source>
</evidence>
<dbReference type="GO" id="GO:0008658">
    <property type="term" value="F:penicillin binding"/>
    <property type="evidence" value="ECO:0007669"/>
    <property type="project" value="InterPro"/>
</dbReference>
<evidence type="ECO:0000256" key="7">
    <source>
        <dbReference type="ARBA" id="ARBA00022676"/>
    </source>
</evidence>
<keyword evidence="20" id="KW-0732">Signal</keyword>
<dbReference type="InterPro" id="IPR012338">
    <property type="entry name" value="Beta-lactam/transpept-like"/>
</dbReference>
<keyword evidence="5" id="KW-0121">Carboxypeptidase</keyword>
<dbReference type="GO" id="GO:0071555">
    <property type="term" value="P:cell wall organization"/>
    <property type="evidence" value="ECO:0007669"/>
    <property type="project" value="UniProtKB-KW"/>
</dbReference>
<gene>
    <name evidence="23" type="ORF">ENQ87_02945</name>
</gene>
<keyword evidence="13" id="KW-1133">Transmembrane helix</keyword>
<evidence type="ECO:0000256" key="18">
    <source>
        <dbReference type="ARBA" id="ARBA00049902"/>
    </source>
</evidence>
<comment type="caution">
    <text evidence="23">The sequence shown here is derived from an EMBL/GenBank/DDBJ whole genome shotgun (WGS) entry which is preliminary data.</text>
</comment>
<evidence type="ECO:0000256" key="14">
    <source>
        <dbReference type="ARBA" id="ARBA00023136"/>
    </source>
</evidence>
<evidence type="ECO:0000256" key="19">
    <source>
        <dbReference type="SAM" id="MobiDB-lite"/>
    </source>
</evidence>
<evidence type="ECO:0000256" key="13">
    <source>
        <dbReference type="ARBA" id="ARBA00022989"/>
    </source>
</evidence>
<dbReference type="NCBIfam" id="TIGR02074">
    <property type="entry name" value="PBP_1a_fam"/>
    <property type="match status" value="1"/>
</dbReference>
<keyword evidence="12" id="KW-0573">Peptidoglycan synthesis</keyword>
<dbReference type="PANTHER" id="PTHR32282:SF27">
    <property type="entry name" value="PENICILLIN-BINDING PROTEIN 1A"/>
    <property type="match status" value="1"/>
</dbReference>
<keyword evidence="15" id="KW-0511">Multifunctional enzyme</keyword>
<dbReference type="GO" id="GO:0016020">
    <property type="term" value="C:membrane"/>
    <property type="evidence" value="ECO:0007669"/>
    <property type="project" value="UniProtKB-SubCell"/>
</dbReference>
<accession>A0A831XKN4</accession>
<dbReference type="GO" id="GO:0009252">
    <property type="term" value="P:peptidoglycan biosynthetic process"/>
    <property type="evidence" value="ECO:0007669"/>
    <property type="project" value="UniProtKB-UniPathway"/>
</dbReference>
<dbReference type="InterPro" id="IPR023346">
    <property type="entry name" value="Lysozyme-like_dom_sf"/>
</dbReference>
<evidence type="ECO:0000256" key="11">
    <source>
        <dbReference type="ARBA" id="ARBA00022960"/>
    </source>
</evidence>
<evidence type="ECO:0000256" key="9">
    <source>
        <dbReference type="ARBA" id="ARBA00022692"/>
    </source>
</evidence>
<keyword evidence="9" id="KW-0812">Transmembrane</keyword>
<feature type="domain" description="Glycosyl transferase family 51" evidence="22">
    <location>
        <begin position="48"/>
        <end position="219"/>
    </location>
</feature>
<name>A0A831XKN4_GEOME</name>
<dbReference type="FunFam" id="1.10.3810.10:FF:000001">
    <property type="entry name" value="Penicillin-binding protein 1A"/>
    <property type="match status" value="1"/>
</dbReference>
<sequence length="656" mass="71650">MSSVAAFVLLLVLLPLPSALAQGNIATHPQLPVGYSSIKVFDRAGRFVGRILPEQRYWVSIDRIPSFLQKAVVAVEDARFYEHSGIDIRGIARALVKDVVKGKLVEGGSTITQQLIKNKHLSGVKTIERKLEEARLAMEYEKKYTKKQILEMYFNEIYYGNGAWGIAQAARIYFDKNPEELTEAECALLAGVPKNPGRYNPLGKSADVSRRRDVVLGRMAELRMISGRQKQKLRTTAVKVVPRGQAPYYLARIRSELVERFGPRIIEQGGLEVTAAMDLNLQKLAEKTVKEGVGRISPDLQGALVSVDLATGDVLAAVGGVDFTKSPYDRAFLARRQPGSAIKPLIYAAALETGVTAGSVWDDTPVAYNRGNGQVWKPLNYGREQYGRLSLRQALAYSNNVITVKLLDTIGVPRFVEFARNAGLTLRTGNDLSLALGTEEVTLRDLVTAYTPLANGGLKTEPRTIVRIHDRNRRAWTENPPAVTPVLSPAASFVTTRMLRDVMVYGTAKTLKSFSQKRPSAGKTGTTDDYRDAWFIGYTPQVLTGVWVGHDKPRPGGKGFTGGAVAAPIWERFMGQALASRPVADFSRPDSVISVAIDPKTGFPATADCPEKRDEFYIEGTQPTGYCPEHGGESLEPAPPAPPLSAPGDQETDAGP</sequence>
<keyword evidence="10" id="KW-0378">Hydrolase</keyword>
<evidence type="ECO:0000256" key="6">
    <source>
        <dbReference type="ARBA" id="ARBA00022670"/>
    </source>
</evidence>
<feature type="signal peptide" evidence="20">
    <location>
        <begin position="1"/>
        <end position="21"/>
    </location>
</feature>
<dbReference type="Pfam" id="PF00905">
    <property type="entry name" value="Transpeptidase"/>
    <property type="match status" value="1"/>
</dbReference>
<keyword evidence="16" id="KW-0961">Cell wall biogenesis/degradation</keyword>
<evidence type="ECO:0000256" key="16">
    <source>
        <dbReference type="ARBA" id="ARBA00023316"/>
    </source>
</evidence>
<reference evidence="23" key="1">
    <citation type="journal article" date="2020" name="mSystems">
        <title>Genome- and Community-Level Interaction Insights into Carbon Utilization and Element Cycling Functions of Hydrothermarchaeota in Hydrothermal Sediment.</title>
        <authorList>
            <person name="Zhou Z."/>
            <person name="Liu Y."/>
            <person name="Xu W."/>
            <person name="Pan J."/>
            <person name="Luo Z.H."/>
            <person name="Li M."/>
        </authorList>
    </citation>
    <scope>NUCLEOTIDE SEQUENCE [LARGE SCALE GENOMIC DNA]</scope>
    <source>
        <strain evidence="23">SpSt-349</strain>
    </source>
</reference>
<dbReference type="Pfam" id="PF00912">
    <property type="entry name" value="Transgly"/>
    <property type="match status" value="1"/>
</dbReference>
<evidence type="ECO:0000256" key="2">
    <source>
        <dbReference type="ARBA" id="ARBA00004752"/>
    </source>
</evidence>
<dbReference type="GO" id="GO:0009002">
    <property type="term" value="F:serine-type D-Ala-D-Ala carboxypeptidase activity"/>
    <property type="evidence" value="ECO:0007669"/>
    <property type="project" value="UniProtKB-EC"/>
</dbReference>
<comment type="pathway">
    <text evidence="2">Cell wall biogenesis; peptidoglycan biosynthesis.</text>
</comment>
<protein>
    <submittedName>
        <fullName evidence="23">PBP1A family penicillin-binding protein</fullName>
    </submittedName>
</protein>
<proteinExistence type="inferred from homology"/>
<evidence type="ECO:0000256" key="20">
    <source>
        <dbReference type="SAM" id="SignalP"/>
    </source>
</evidence>
<dbReference type="SUPFAM" id="SSF56601">
    <property type="entry name" value="beta-lactamase/transpeptidase-like"/>
    <property type="match status" value="1"/>
</dbReference>
<comment type="catalytic activity">
    <reaction evidence="18">
        <text>[GlcNAc-(1-&gt;4)-Mur2Ac(oyl-L-Ala-gamma-D-Glu-L-Lys-D-Ala-D-Ala)](n)-di-trans,octa-cis-undecaprenyl diphosphate + beta-D-GlcNAc-(1-&gt;4)-Mur2Ac(oyl-L-Ala-gamma-D-Glu-L-Lys-D-Ala-D-Ala)-di-trans,octa-cis-undecaprenyl diphosphate = [GlcNAc-(1-&gt;4)-Mur2Ac(oyl-L-Ala-gamma-D-Glu-L-Lys-D-Ala-D-Ala)](n+1)-di-trans,octa-cis-undecaprenyl diphosphate + di-trans,octa-cis-undecaprenyl diphosphate + H(+)</text>
        <dbReference type="Rhea" id="RHEA:23708"/>
        <dbReference type="Rhea" id="RHEA-COMP:9602"/>
        <dbReference type="Rhea" id="RHEA-COMP:9603"/>
        <dbReference type="ChEBI" id="CHEBI:15378"/>
        <dbReference type="ChEBI" id="CHEBI:58405"/>
        <dbReference type="ChEBI" id="CHEBI:60033"/>
        <dbReference type="ChEBI" id="CHEBI:78435"/>
        <dbReference type="EC" id="2.4.99.28"/>
    </reaction>
</comment>
<dbReference type="GO" id="GO:0008955">
    <property type="term" value="F:peptidoglycan glycosyltransferase activity"/>
    <property type="evidence" value="ECO:0007669"/>
    <property type="project" value="UniProtKB-EC"/>
</dbReference>
<dbReference type="PANTHER" id="PTHR32282">
    <property type="entry name" value="BINDING PROTEIN TRANSPEPTIDASE, PUTATIVE-RELATED"/>
    <property type="match status" value="1"/>
</dbReference>
<keyword evidence="8" id="KW-0808">Transferase</keyword>
<evidence type="ECO:0000256" key="15">
    <source>
        <dbReference type="ARBA" id="ARBA00023268"/>
    </source>
</evidence>
<comment type="subcellular location">
    <subcellularLocation>
        <location evidence="1">Membrane</location>
    </subcellularLocation>
</comment>
<dbReference type="AlphaFoldDB" id="A0A831XKN4"/>
<organism evidence="23">
    <name type="scientific">Geobacter metallireducens</name>
    <dbReference type="NCBI Taxonomy" id="28232"/>
    <lineage>
        <taxon>Bacteria</taxon>
        <taxon>Pseudomonadati</taxon>
        <taxon>Thermodesulfobacteriota</taxon>
        <taxon>Desulfuromonadia</taxon>
        <taxon>Geobacterales</taxon>
        <taxon>Geobacteraceae</taxon>
        <taxon>Geobacter</taxon>
    </lineage>
</organism>
<evidence type="ECO:0000256" key="12">
    <source>
        <dbReference type="ARBA" id="ARBA00022984"/>
    </source>
</evidence>
<dbReference type="InterPro" id="IPR036950">
    <property type="entry name" value="PBP_transglycosylase"/>
</dbReference>
<keyword evidence="14" id="KW-0472">Membrane</keyword>
<comment type="similarity">
    <text evidence="3">In the C-terminal section; belongs to the transpeptidase family.</text>
</comment>
<keyword evidence="7" id="KW-0328">Glycosyltransferase</keyword>
<dbReference type="InterPro" id="IPR001460">
    <property type="entry name" value="PCN-bd_Tpept"/>
</dbReference>
<evidence type="ECO:0000313" key="23">
    <source>
        <dbReference type="EMBL" id="HEN41323.1"/>
    </source>
</evidence>
<dbReference type="Gene3D" id="3.40.710.10">
    <property type="entry name" value="DD-peptidase/beta-lactamase superfamily"/>
    <property type="match status" value="1"/>
</dbReference>
<feature type="region of interest" description="Disordered" evidence="19">
    <location>
        <begin position="617"/>
        <end position="656"/>
    </location>
</feature>
<dbReference type="Gene3D" id="1.10.3810.10">
    <property type="entry name" value="Biosynthetic peptidoglycan transglycosylase-like"/>
    <property type="match status" value="1"/>
</dbReference>
<dbReference type="SUPFAM" id="SSF53955">
    <property type="entry name" value="Lysozyme-like"/>
    <property type="match status" value="1"/>
</dbReference>
<dbReference type="UniPathway" id="UPA00219"/>
<comment type="similarity">
    <text evidence="4">In the N-terminal section; belongs to the glycosyltransferase 51 family.</text>
</comment>
<feature type="chain" id="PRO_5032284552" evidence="20">
    <location>
        <begin position="22"/>
        <end position="656"/>
    </location>
</feature>
<evidence type="ECO:0000256" key="3">
    <source>
        <dbReference type="ARBA" id="ARBA00007090"/>
    </source>
</evidence>
<evidence type="ECO:0000256" key="1">
    <source>
        <dbReference type="ARBA" id="ARBA00004370"/>
    </source>
</evidence>
<keyword evidence="6" id="KW-0645">Protease</keyword>